<keyword evidence="6" id="KW-0809">Transit peptide</keyword>
<evidence type="ECO:0000313" key="13">
    <source>
        <dbReference type="EMBL" id="NWW90808.1"/>
    </source>
</evidence>
<dbReference type="GO" id="GO:0050810">
    <property type="term" value="P:regulation of steroid biosynthetic process"/>
    <property type="evidence" value="ECO:0007669"/>
    <property type="project" value="TreeGrafter"/>
</dbReference>
<evidence type="ECO:0000256" key="10">
    <source>
        <dbReference type="ARBA" id="ARBA00023250"/>
    </source>
</evidence>
<dbReference type="GO" id="GO:0120020">
    <property type="term" value="F:cholesterol transfer activity"/>
    <property type="evidence" value="ECO:0007669"/>
    <property type="project" value="InterPro"/>
</dbReference>
<dbReference type="PANTHER" id="PTHR46489">
    <property type="entry name" value="STEROIDOGENIC ACUTE REGULATORY PROTEIN, MITOCHONDRIAL"/>
    <property type="match status" value="1"/>
</dbReference>
<comment type="subcellular location">
    <subcellularLocation>
        <location evidence="1">Mitochondrion</location>
    </subcellularLocation>
</comment>
<dbReference type="EMBL" id="VZRY01003431">
    <property type="protein sequence ID" value="NWW90808.1"/>
    <property type="molecule type" value="Genomic_DNA"/>
</dbReference>
<dbReference type="InterPro" id="IPR002913">
    <property type="entry name" value="START_lipid-bd_dom"/>
</dbReference>
<name>A0A7K6RYK5_9AVES</name>
<proteinExistence type="predicted"/>
<evidence type="ECO:0000256" key="7">
    <source>
        <dbReference type="ARBA" id="ARBA00023055"/>
    </source>
</evidence>
<comment type="caution">
    <text evidence="13">The sequence shown here is derived from an EMBL/GenBank/DDBJ whole genome shotgun (WGS) entry which is preliminary data.</text>
</comment>
<dbReference type="GO" id="GO:0032367">
    <property type="term" value="P:intracellular cholesterol transport"/>
    <property type="evidence" value="ECO:0007669"/>
    <property type="project" value="TreeGrafter"/>
</dbReference>
<keyword evidence="10" id="KW-0755">Steroidogenesis</keyword>
<dbReference type="PRINTS" id="PR00978">
    <property type="entry name" value="STARPROTEIN"/>
</dbReference>
<evidence type="ECO:0000256" key="6">
    <source>
        <dbReference type="ARBA" id="ARBA00022946"/>
    </source>
</evidence>
<evidence type="ECO:0000256" key="4">
    <source>
        <dbReference type="ARBA" id="ARBA00020345"/>
    </source>
</evidence>
<dbReference type="SUPFAM" id="SSF55961">
    <property type="entry name" value="Bet v1-like"/>
    <property type="match status" value="1"/>
</dbReference>
<feature type="domain" description="START" evidence="12">
    <location>
        <begin position="110"/>
        <end position="298"/>
    </location>
</feature>
<organism evidence="13 14">
    <name type="scientific">Rhynochetos jubatus</name>
    <name type="common">kagu</name>
    <dbReference type="NCBI Taxonomy" id="54386"/>
    <lineage>
        <taxon>Eukaryota</taxon>
        <taxon>Metazoa</taxon>
        <taxon>Chordata</taxon>
        <taxon>Craniata</taxon>
        <taxon>Vertebrata</taxon>
        <taxon>Euteleostomi</taxon>
        <taxon>Archelosauria</taxon>
        <taxon>Archosauria</taxon>
        <taxon>Dinosauria</taxon>
        <taxon>Saurischia</taxon>
        <taxon>Theropoda</taxon>
        <taxon>Coelurosauria</taxon>
        <taxon>Aves</taxon>
        <taxon>Neognathae</taxon>
        <taxon>Neoaves</taxon>
        <taxon>Phaethontimorphae</taxon>
        <taxon>Eurypygiformes</taxon>
        <taxon>Rhynochetidae</taxon>
        <taxon>Rhynochetos</taxon>
    </lineage>
</organism>
<keyword evidence="14" id="KW-1185">Reference proteome</keyword>
<keyword evidence="5" id="KW-0813">Transport</keyword>
<gene>
    <name evidence="13" type="primary">Star_0</name>
    <name evidence="13" type="ORF">RHYJUB_R01451</name>
</gene>
<protein>
    <recommendedName>
        <fullName evidence="4">Steroidogenic acute regulatory protein, mitochondrial</fullName>
    </recommendedName>
    <alternativeName>
        <fullName evidence="11">START domain-containing protein 1</fullName>
    </alternativeName>
</protein>
<feature type="non-terminal residue" evidence="13">
    <location>
        <position position="1"/>
    </location>
</feature>
<dbReference type="InterPro" id="IPR023393">
    <property type="entry name" value="START-like_dom_sf"/>
</dbReference>
<reference evidence="13 14" key="1">
    <citation type="submission" date="2019-09" db="EMBL/GenBank/DDBJ databases">
        <title>Bird 10,000 Genomes (B10K) Project - Family phase.</title>
        <authorList>
            <person name="Zhang G."/>
        </authorList>
    </citation>
    <scope>NUCLEOTIDE SEQUENCE [LARGE SCALE GENOMIC DNA]</scope>
    <source>
        <strain evidence="13">B10K-DU-029-58</strain>
        <tissue evidence="13">Muscle</tissue>
    </source>
</reference>
<comment type="subunit">
    <text evidence="3">May interact with TSPO.</text>
</comment>
<dbReference type="Gene3D" id="3.30.530.20">
    <property type="match status" value="1"/>
</dbReference>
<evidence type="ECO:0000256" key="8">
    <source>
        <dbReference type="ARBA" id="ARBA00023121"/>
    </source>
</evidence>
<evidence type="ECO:0000256" key="11">
    <source>
        <dbReference type="ARBA" id="ARBA00032620"/>
    </source>
</evidence>
<evidence type="ECO:0000256" key="1">
    <source>
        <dbReference type="ARBA" id="ARBA00004173"/>
    </source>
</evidence>
<dbReference type="GO" id="GO:0008203">
    <property type="term" value="P:cholesterol metabolic process"/>
    <property type="evidence" value="ECO:0007669"/>
    <property type="project" value="UniProtKB-UniPathway"/>
</dbReference>
<dbReference type="Pfam" id="PF01852">
    <property type="entry name" value="START"/>
    <property type="match status" value="1"/>
</dbReference>
<dbReference type="InterPro" id="IPR029866">
    <property type="entry name" value="StAR"/>
</dbReference>
<sequence length="299" mass="32769">PRSSTMLQATVKLCCGIAHDHLRRPPGLRITAVAAVQEDVRGLVVRGSRRLPSKIPRYIQRLMGKETATCPEPDGDINPSRFSSVDLSYIAQGETALQRALSILQQHASWQAEMMLDAGATVSSAALPGLGKMFRADVVLAVPVARLHRELFERIEQMPQWNPSLSRVKVLQRVGTDTLVTHEVTAPGPGKLVGQRDFVSVWHRGRRETAIYLVGTATHTEPLSPQDGCIRAESRLSCIVLQPLAGDPGRTRFTWLLSTDLKASATGWIPASVINCVLPQSQADFIKHLRRHLSASTCP</sequence>
<dbReference type="UniPathway" id="UPA00296"/>
<dbReference type="GO" id="GO:0015485">
    <property type="term" value="F:cholesterol binding"/>
    <property type="evidence" value="ECO:0007669"/>
    <property type="project" value="InterPro"/>
</dbReference>
<evidence type="ECO:0000256" key="5">
    <source>
        <dbReference type="ARBA" id="ARBA00022448"/>
    </source>
</evidence>
<evidence type="ECO:0000259" key="12">
    <source>
        <dbReference type="PROSITE" id="PS50848"/>
    </source>
</evidence>
<accession>A0A7K6RYK5</accession>
<dbReference type="PROSITE" id="PS50848">
    <property type="entry name" value="START"/>
    <property type="match status" value="1"/>
</dbReference>
<dbReference type="Proteomes" id="UP000570016">
    <property type="component" value="Unassembled WGS sequence"/>
</dbReference>
<dbReference type="PANTHER" id="PTHR46489:SF1">
    <property type="entry name" value="STEROIDOGENIC ACUTE REGULATORY PROTEIN, MITOCHONDRIAL"/>
    <property type="match status" value="1"/>
</dbReference>
<dbReference type="OrthoDB" id="74575at2759"/>
<evidence type="ECO:0000256" key="3">
    <source>
        <dbReference type="ARBA" id="ARBA00011279"/>
    </source>
</evidence>
<comment type="pathway">
    <text evidence="2">Steroid metabolism; cholesterol metabolism.</text>
</comment>
<evidence type="ECO:0000256" key="9">
    <source>
        <dbReference type="ARBA" id="ARBA00023128"/>
    </source>
</evidence>
<feature type="non-terminal residue" evidence="13">
    <location>
        <position position="299"/>
    </location>
</feature>
<dbReference type="AlphaFoldDB" id="A0A7K6RYK5"/>
<keyword evidence="9" id="KW-0496">Mitochondrion</keyword>
<evidence type="ECO:0000256" key="2">
    <source>
        <dbReference type="ARBA" id="ARBA00004731"/>
    </source>
</evidence>
<dbReference type="GO" id="GO:0006694">
    <property type="term" value="P:steroid biosynthetic process"/>
    <property type="evidence" value="ECO:0007669"/>
    <property type="project" value="UniProtKB-KW"/>
</dbReference>
<dbReference type="GO" id="GO:0005739">
    <property type="term" value="C:mitochondrion"/>
    <property type="evidence" value="ECO:0007669"/>
    <property type="project" value="UniProtKB-SubCell"/>
</dbReference>
<evidence type="ECO:0000313" key="14">
    <source>
        <dbReference type="Proteomes" id="UP000570016"/>
    </source>
</evidence>
<keyword evidence="7" id="KW-0445">Lipid transport</keyword>
<dbReference type="InterPro" id="IPR000799">
    <property type="entry name" value="StAR-like"/>
</dbReference>
<keyword evidence="8" id="KW-0446">Lipid-binding</keyword>
<dbReference type="SMART" id="SM00234">
    <property type="entry name" value="START"/>
    <property type="match status" value="1"/>
</dbReference>